<proteinExistence type="predicted"/>
<evidence type="ECO:0000256" key="1">
    <source>
        <dbReference type="SAM" id="MobiDB-lite"/>
    </source>
</evidence>
<accession>A0ABN8YP49</accession>
<feature type="region of interest" description="Disordered" evidence="1">
    <location>
        <begin position="45"/>
        <end position="72"/>
    </location>
</feature>
<dbReference type="EMBL" id="OX459957">
    <property type="protein sequence ID" value="CAI9163254.1"/>
    <property type="molecule type" value="Genomic_DNA"/>
</dbReference>
<dbReference type="Proteomes" id="UP001176941">
    <property type="component" value="Chromosome 21"/>
</dbReference>
<name>A0ABN8YP49_RANTA</name>
<reference evidence="2" key="1">
    <citation type="submission" date="2023-04" db="EMBL/GenBank/DDBJ databases">
        <authorList>
            <consortium name="ELIXIR-Norway"/>
        </authorList>
    </citation>
    <scope>NUCLEOTIDE SEQUENCE [LARGE SCALE GENOMIC DNA]</scope>
</reference>
<keyword evidence="3" id="KW-1185">Reference proteome</keyword>
<sequence length="131" mass="14801">MQPTVLTFPHPRVWVKMVWSVLLPYLPSQPLRNLPSHSEPDCLPSLGVPWPPPPRNSAVKRKKGDVRERGGNKVFGKQRVLQQPQVLWKQFRNNLLPAQLFPPRLLPTPFGLLDTGSQRVSHPMASHIPGS</sequence>
<protein>
    <submittedName>
        <fullName evidence="2">Uncharacterized protein</fullName>
    </submittedName>
</protein>
<evidence type="ECO:0000313" key="2">
    <source>
        <dbReference type="EMBL" id="CAI9163254.1"/>
    </source>
</evidence>
<organism evidence="2 3">
    <name type="scientific">Rangifer tarandus platyrhynchus</name>
    <name type="common">Svalbard reindeer</name>
    <dbReference type="NCBI Taxonomy" id="3082113"/>
    <lineage>
        <taxon>Eukaryota</taxon>
        <taxon>Metazoa</taxon>
        <taxon>Chordata</taxon>
        <taxon>Craniata</taxon>
        <taxon>Vertebrata</taxon>
        <taxon>Euteleostomi</taxon>
        <taxon>Mammalia</taxon>
        <taxon>Eutheria</taxon>
        <taxon>Laurasiatheria</taxon>
        <taxon>Artiodactyla</taxon>
        <taxon>Ruminantia</taxon>
        <taxon>Pecora</taxon>
        <taxon>Cervidae</taxon>
        <taxon>Odocoileinae</taxon>
        <taxon>Rangifer</taxon>
    </lineage>
</organism>
<evidence type="ECO:0000313" key="3">
    <source>
        <dbReference type="Proteomes" id="UP001176941"/>
    </source>
</evidence>
<gene>
    <name evidence="2" type="ORF">MRATA1EN1_LOCUS12216</name>
</gene>